<dbReference type="Gene3D" id="3.90.120.10">
    <property type="entry name" value="DNA Methylase, subunit A, domain 2"/>
    <property type="match status" value="1"/>
</dbReference>
<dbReference type="PANTHER" id="PTHR46098:SF1">
    <property type="entry name" value="TRNA (CYTOSINE(38)-C(5))-METHYLTRANSFERASE"/>
    <property type="match status" value="1"/>
</dbReference>
<dbReference type="STRING" id="1314674.A0A0D7B580"/>
<keyword evidence="1 7" id="KW-0489">Methyltransferase</keyword>
<dbReference type="GO" id="GO:0008168">
    <property type="term" value="F:methyltransferase activity"/>
    <property type="evidence" value="ECO:0007669"/>
    <property type="project" value="UniProtKB-KW"/>
</dbReference>
<dbReference type="InterPro" id="IPR050750">
    <property type="entry name" value="C5-MTase"/>
</dbReference>
<dbReference type="InterPro" id="IPR031303">
    <property type="entry name" value="C5_meth_CS"/>
</dbReference>
<evidence type="ECO:0000256" key="1">
    <source>
        <dbReference type="ARBA" id="ARBA00022603"/>
    </source>
</evidence>
<evidence type="ECO:0000256" key="3">
    <source>
        <dbReference type="ARBA" id="ARBA00022691"/>
    </source>
</evidence>
<keyword evidence="10" id="KW-1185">Reference proteome</keyword>
<dbReference type="EMBL" id="KN880593">
    <property type="protein sequence ID" value="KIY65370.1"/>
    <property type="molecule type" value="Genomic_DNA"/>
</dbReference>
<dbReference type="Proteomes" id="UP000054007">
    <property type="component" value="Unassembled WGS sequence"/>
</dbReference>
<evidence type="ECO:0000313" key="9">
    <source>
        <dbReference type="EMBL" id="KIY65370.1"/>
    </source>
</evidence>
<dbReference type="PROSITE" id="PS00095">
    <property type="entry name" value="C5_MTASE_2"/>
    <property type="match status" value="1"/>
</dbReference>
<evidence type="ECO:0000313" key="10">
    <source>
        <dbReference type="Proteomes" id="UP000054007"/>
    </source>
</evidence>
<sequence>MTLRALEFYSGIGGLHLAFSRAQSSHVHSIVGSFDWDQTAARVYAHNFPGTPAQRVDINTLSANALPEADVWLLSPACQPYTVLNPNAKGAEDPRAASFLHLIRNVLPNMHNGPRFLLVENVAGFETSSTRDTLYNTLVSLDYHVKELGLSPNQFGIANSRKRYYCLARRAPFEDEMILPAGEAPRPLVEYLDDSVDEAYSIPTKILEKWGRLYDIVKPRHTRSCCFTRGYTQLVERAGSILQINEDLDTTEVFDRFLAAQAAGEQNAVAILEPLRLRYFTPDELLRLFGFNPVSSASHANAPDTNKPIERTAIAAVGSEISAIQDKDGAVDISAKSRPSTSSEPTKEFNFPQDISRKSRYRLIGNSVNVVVVTKLLDYLLQCEI</sequence>
<name>A0A0D7B580_9AGAR</name>
<evidence type="ECO:0000256" key="4">
    <source>
        <dbReference type="ARBA" id="ARBA00039081"/>
    </source>
</evidence>
<dbReference type="PRINTS" id="PR00105">
    <property type="entry name" value="C5METTRFRASE"/>
</dbReference>
<evidence type="ECO:0000256" key="5">
    <source>
        <dbReference type="ARBA" id="ARBA00039681"/>
    </source>
</evidence>
<keyword evidence="2 7" id="KW-0808">Transferase</keyword>
<keyword evidence="3 7" id="KW-0949">S-adenosyl-L-methionine</keyword>
<dbReference type="GO" id="GO:0032259">
    <property type="term" value="P:methylation"/>
    <property type="evidence" value="ECO:0007669"/>
    <property type="project" value="UniProtKB-KW"/>
</dbReference>
<dbReference type="SUPFAM" id="SSF53335">
    <property type="entry name" value="S-adenosyl-L-methionine-dependent methyltransferases"/>
    <property type="match status" value="1"/>
</dbReference>
<dbReference type="PROSITE" id="PS51679">
    <property type="entry name" value="SAM_MT_C5"/>
    <property type="match status" value="1"/>
</dbReference>
<dbReference type="NCBIfam" id="TIGR00675">
    <property type="entry name" value="dcm"/>
    <property type="match status" value="1"/>
</dbReference>
<comment type="similarity">
    <text evidence="7 8">Belongs to the class I-like SAM-binding methyltransferase superfamily. C5-methyltransferase family.</text>
</comment>
<evidence type="ECO:0000256" key="2">
    <source>
        <dbReference type="ARBA" id="ARBA00022679"/>
    </source>
</evidence>
<gene>
    <name evidence="9" type="ORF">CYLTODRAFT_412660</name>
</gene>
<dbReference type="OrthoDB" id="414133at2759"/>
<evidence type="ECO:0000256" key="8">
    <source>
        <dbReference type="RuleBase" id="RU000416"/>
    </source>
</evidence>
<organism evidence="9 10">
    <name type="scientific">Cylindrobasidium torrendii FP15055 ss-10</name>
    <dbReference type="NCBI Taxonomy" id="1314674"/>
    <lineage>
        <taxon>Eukaryota</taxon>
        <taxon>Fungi</taxon>
        <taxon>Dikarya</taxon>
        <taxon>Basidiomycota</taxon>
        <taxon>Agaricomycotina</taxon>
        <taxon>Agaricomycetes</taxon>
        <taxon>Agaricomycetidae</taxon>
        <taxon>Agaricales</taxon>
        <taxon>Marasmiineae</taxon>
        <taxon>Physalacriaceae</taxon>
        <taxon>Cylindrobasidium</taxon>
    </lineage>
</organism>
<dbReference type="GO" id="GO:0005634">
    <property type="term" value="C:nucleus"/>
    <property type="evidence" value="ECO:0007669"/>
    <property type="project" value="TreeGrafter"/>
</dbReference>
<protein>
    <recommendedName>
        <fullName evidence="5">tRNA (cytosine(38)-C(5))-methyltransferase</fullName>
        <ecNumber evidence="4">2.1.1.204</ecNumber>
    </recommendedName>
    <alternativeName>
        <fullName evidence="6">DNA (cytosine-5)-methyltransferase-like protein 2</fullName>
    </alternativeName>
</protein>
<accession>A0A0D7B580</accession>
<dbReference type="Pfam" id="PF00145">
    <property type="entry name" value="DNA_methylase"/>
    <property type="match status" value="1"/>
</dbReference>
<dbReference type="AlphaFoldDB" id="A0A0D7B580"/>
<dbReference type="InterPro" id="IPR001525">
    <property type="entry name" value="C5_MeTfrase"/>
</dbReference>
<dbReference type="Gene3D" id="3.40.50.150">
    <property type="entry name" value="Vaccinia Virus protein VP39"/>
    <property type="match status" value="1"/>
</dbReference>
<reference evidence="9 10" key="1">
    <citation type="journal article" date="2015" name="Fungal Genet. Biol.">
        <title>Evolution of novel wood decay mechanisms in Agaricales revealed by the genome sequences of Fistulina hepatica and Cylindrobasidium torrendii.</title>
        <authorList>
            <person name="Floudas D."/>
            <person name="Held B.W."/>
            <person name="Riley R."/>
            <person name="Nagy L.G."/>
            <person name="Koehler G."/>
            <person name="Ransdell A.S."/>
            <person name="Younus H."/>
            <person name="Chow J."/>
            <person name="Chiniquy J."/>
            <person name="Lipzen A."/>
            <person name="Tritt A."/>
            <person name="Sun H."/>
            <person name="Haridas S."/>
            <person name="LaButti K."/>
            <person name="Ohm R.A."/>
            <person name="Kues U."/>
            <person name="Blanchette R.A."/>
            <person name="Grigoriev I.V."/>
            <person name="Minto R.E."/>
            <person name="Hibbett D.S."/>
        </authorList>
    </citation>
    <scope>NUCLEOTIDE SEQUENCE [LARGE SCALE GENOMIC DNA]</scope>
    <source>
        <strain evidence="9 10">FP15055 ss-10</strain>
    </source>
</reference>
<feature type="active site" evidence="7">
    <location>
        <position position="78"/>
    </location>
</feature>
<dbReference type="InterPro" id="IPR029063">
    <property type="entry name" value="SAM-dependent_MTases_sf"/>
</dbReference>
<proteinExistence type="inferred from homology"/>
<evidence type="ECO:0000256" key="6">
    <source>
        <dbReference type="ARBA" id="ARBA00042810"/>
    </source>
</evidence>
<evidence type="ECO:0000256" key="7">
    <source>
        <dbReference type="PROSITE-ProRule" id="PRU01016"/>
    </source>
</evidence>
<dbReference type="PANTHER" id="PTHR46098">
    <property type="entry name" value="TRNA (CYTOSINE(38)-C(5))-METHYLTRANSFERASE"/>
    <property type="match status" value="1"/>
</dbReference>
<dbReference type="EC" id="2.1.1.204" evidence="4"/>